<dbReference type="Proteomes" id="UP000017938">
    <property type="component" value="Unassembled WGS sequence"/>
</dbReference>
<organism evidence="3 4">
    <name type="scientific">Candidatus Colimorpha enterica</name>
    <dbReference type="NCBI Taxonomy" id="3083063"/>
    <lineage>
        <taxon>Bacteria</taxon>
        <taxon>Pseudomonadati</taxon>
        <taxon>Bacteroidota</taxon>
        <taxon>Bacteroidia</taxon>
        <taxon>Bacteroidales</taxon>
        <taxon>Candidatus Colimorpha</taxon>
    </lineage>
</organism>
<dbReference type="GO" id="GO:0004557">
    <property type="term" value="F:alpha-galactosidase activity"/>
    <property type="evidence" value="ECO:0007669"/>
    <property type="project" value="InterPro"/>
</dbReference>
<dbReference type="InterPro" id="IPR013780">
    <property type="entry name" value="Glyco_hydro_b"/>
</dbReference>
<dbReference type="SUPFAM" id="SSF51445">
    <property type="entry name" value="(Trans)glycosidases"/>
    <property type="match status" value="1"/>
</dbReference>
<proteinExistence type="predicted"/>
<protein>
    <recommendedName>
        <fullName evidence="5">Alpha-galactosidase</fullName>
    </recommendedName>
</protein>
<evidence type="ECO:0008006" key="5">
    <source>
        <dbReference type="Google" id="ProtNLM"/>
    </source>
</evidence>
<reference evidence="3" key="1">
    <citation type="submission" date="2012-11" db="EMBL/GenBank/DDBJ databases">
        <title>Dependencies among metagenomic species, viruses, plasmids and units of genetic variation.</title>
        <authorList>
            <person name="Nielsen H.B."/>
            <person name="Almeida M."/>
            <person name="Juncker A.S."/>
            <person name="Rasmussen S."/>
            <person name="Li J."/>
            <person name="Sunagawa S."/>
            <person name="Plichta D."/>
            <person name="Gautier L."/>
            <person name="Le Chatelier E."/>
            <person name="Peletier E."/>
            <person name="Bonde I."/>
            <person name="Nielsen T."/>
            <person name="Manichanh C."/>
            <person name="Arumugam M."/>
            <person name="Batto J."/>
            <person name="Santos M.B.Q.D."/>
            <person name="Blom N."/>
            <person name="Borruel N."/>
            <person name="Burgdorf K.S."/>
            <person name="Boumezbeur F."/>
            <person name="Casellas F."/>
            <person name="Dore J."/>
            <person name="Guarner F."/>
            <person name="Hansen T."/>
            <person name="Hildebrand F."/>
            <person name="Kaas R.S."/>
            <person name="Kennedy S."/>
            <person name="Kristiansen K."/>
            <person name="Kultima J.R."/>
            <person name="Leonard P."/>
            <person name="Levenez F."/>
            <person name="Lund O."/>
            <person name="Moumen B."/>
            <person name="Le Paslier D."/>
            <person name="Pons N."/>
            <person name="Pedersen O."/>
            <person name="Prifti E."/>
            <person name="Qin J."/>
            <person name="Raes J."/>
            <person name="Tap J."/>
            <person name="Tims S."/>
            <person name="Ussery D.W."/>
            <person name="Yamada T."/>
            <person name="MetaHit consortium"/>
            <person name="Renault P."/>
            <person name="Sicheritz-Ponten T."/>
            <person name="Bork P."/>
            <person name="Wang J."/>
            <person name="Brunak S."/>
            <person name="Ehrlich S.D."/>
        </authorList>
    </citation>
    <scope>NUCLEOTIDE SEQUENCE [LARGE SCALE GENOMIC DNA]</scope>
</reference>
<comment type="caution">
    <text evidence="3">The sequence shown here is derived from an EMBL/GenBank/DDBJ whole genome shotgun (WGS) entry which is preliminary data.</text>
</comment>
<evidence type="ECO:0000256" key="2">
    <source>
        <dbReference type="ARBA" id="ARBA00023295"/>
    </source>
</evidence>
<dbReference type="Gene3D" id="2.60.40.1180">
    <property type="entry name" value="Golgi alpha-mannosidase II"/>
    <property type="match status" value="1"/>
</dbReference>
<dbReference type="GO" id="GO:0016052">
    <property type="term" value="P:carbohydrate catabolic process"/>
    <property type="evidence" value="ECO:0007669"/>
    <property type="project" value="InterPro"/>
</dbReference>
<dbReference type="Pfam" id="PF02065">
    <property type="entry name" value="Melibiase"/>
    <property type="match status" value="1"/>
</dbReference>
<accession>R6U3U7</accession>
<dbReference type="InterPro" id="IPR050985">
    <property type="entry name" value="Alpha-glycosidase_related"/>
</dbReference>
<keyword evidence="2" id="KW-0326">Glycosidase</keyword>
<keyword evidence="1" id="KW-0378">Hydrolase</keyword>
<name>R6U3U7_9BACT</name>
<dbReference type="Gene3D" id="3.20.20.70">
    <property type="entry name" value="Aldolase class I"/>
    <property type="match status" value="1"/>
</dbReference>
<dbReference type="Gene3D" id="2.70.98.60">
    <property type="entry name" value="alpha-galactosidase from lactobacil brevis"/>
    <property type="match status" value="1"/>
</dbReference>
<dbReference type="AlphaFoldDB" id="R6U3U7"/>
<dbReference type="InterPro" id="IPR013785">
    <property type="entry name" value="Aldolase_TIM"/>
</dbReference>
<dbReference type="EMBL" id="CBFW010000395">
    <property type="protein sequence ID" value="CDC76759.1"/>
    <property type="molecule type" value="Genomic_DNA"/>
</dbReference>
<dbReference type="InterPro" id="IPR038417">
    <property type="entry name" value="Alpga-gal_N_sf"/>
</dbReference>
<gene>
    <name evidence="3" type="ORF">BN580_02231</name>
</gene>
<dbReference type="PANTHER" id="PTHR43053:SF3">
    <property type="entry name" value="ALPHA-GALACTOSIDASE C-RELATED"/>
    <property type="match status" value="1"/>
</dbReference>
<dbReference type="PANTHER" id="PTHR43053">
    <property type="entry name" value="GLYCOSIDASE FAMILY 31"/>
    <property type="match status" value="1"/>
</dbReference>
<sequence>MAYKSINTPLDEEFAVIRDFWESKIVREGVFSLTVGGIKCDYTENTASDIKFSEKSGNTVCTRTFSYGQLLIRTEAVLYDDLPLTEWTVYVRNASDKITPRVTFNAFEHRFGCGYPTVYRHIGSDARPDDHMPFTDPLGYCEKISVSPYGGRSSNHEWPYFSVALGNGSGFNLAIGWLGQWEANFERRDGLYVSAGQQRLDSVMLPGEEFRSPRILLQSWSYAGMPEKQAVRRSQNIFRRFMRKYNMPRYADGSIPTHGLAACSSHQFLEMTRSTAKDQIDFIDAYGKRGIRLDNWWMDAGWYEGSSSDWCNLGTWSCDKKRFPNGLREVSEYAGSKGMGTVIWHEPERVRSGSELFREHGDFLLSPIYPDGTHKADSDYRLLDFGNDAAREWITRRISDSITENGATVYRQDFNTEMLYFVDPSETEERKGAVENHYVCGMLRYWDDLVKEHPGLIIDECASGGRRDDIDAMKRALVFVRSDYLFEPVSQQCHMAWCSEWLPVHGTGIMLGTSLIDSKQLNVPYDNYALLSCISPYLNSCFDPRDDRFEWEKIRGIFDDWREYAERFSGDYYPLCSIDLSTDSWAAWQFNRPEEGDGVIQAFRRRDNPEQNRVFALNDLEPDAEYIFRKYGSGEEFTLTGADAMNGITVSLGKREAIVIGYTKA</sequence>
<dbReference type="InterPro" id="IPR017853">
    <property type="entry name" value="GH"/>
</dbReference>
<dbReference type="STRING" id="1263015.BN580_02231"/>
<dbReference type="InterPro" id="IPR002252">
    <property type="entry name" value="Glyco_hydro_36"/>
</dbReference>
<dbReference type="PRINTS" id="PR00743">
    <property type="entry name" value="GLHYDRLASE36"/>
</dbReference>
<evidence type="ECO:0000256" key="1">
    <source>
        <dbReference type="ARBA" id="ARBA00022801"/>
    </source>
</evidence>
<evidence type="ECO:0000313" key="3">
    <source>
        <dbReference type="EMBL" id="CDC76759.1"/>
    </source>
</evidence>
<evidence type="ECO:0000313" key="4">
    <source>
        <dbReference type="Proteomes" id="UP000017938"/>
    </source>
</evidence>